<keyword evidence="3" id="KW-1185">Reference proteome</keyword>
<sequence length="280" mass="29472">MLTSNPPGDPTDDGVDRDFDLLYFNSSIFGAPTPSESQPFPDFLIDPALLASEENSPPDSQPPASTSYGTVKRPVTASTSDTTVGSGPSGTGCAAVPPTPSLVDSPLASTSSLPDPGTPPPWEWPFPQELIQPDVTLSTGDQGASSCQIPCHADINLTQGQAEMVVTPTGSSTMLASLTPIAAQPTPKPQAFFPQQIPYYPTTPLYQQTSLTPSQTQVLPQAVQPSTSSQAQVSQPHAPTLKPPGRPSAHAGPDRKATLHRAREMREALAAAVERVMFMF</sequence>
<feature type="compositionally biased region" description="Polar residues" evidence="1">
    <location>
        <begin position="76"/>
        <end position="86"/>
    </location>
</feature>
<organism evidence="2 3">
    <name type="scientific">Grifola frondosa</name>
    <name type="common">Maitake</name>
    <name type="synonym">Polyporus frondosus</name>
    <dbReference type="NCBI Taxonomy" id="5627"/>
    <lineage>
        <taxon>Eukaryota</taxon>
        <taxon>Fungi</taxon>
        <taxon>Dikarya</taxon>
        <taxon>Basidiomycota</taxon>
        <taxon>Agaricomycotina</taxon>
        <taxon>Agaricomycetes</taxon>
        <taxon>Polyporales</taxon>
        <taxon>Grifolaceae</taxon>
        <taxon>Grifola</taxon>
    </lineage>
</organism>
<dbReference type="OMA" id="CHADINL"/>
<gene>
    <name evidence="2" type="ORF">A0H81_07942</name>
</gene>
<feature type="compositionally biased region" description="Polar residues" evidence="1">
    <location>
        <begin position="27"/>
        <end position="38"/>
    </location>
</feature>
<dbReference type="Proteomes" id="UP000092993">
    <property type="component" value="Unassembled WGS sequence"/>
</dbReference>
<accession>A0A1C7MB83</accession>
<protein>
    <submittedName>
        <fullName evidence="2">Uncharacterized protein</fullName>
    </submittedName>
</protein>
<dbReference type="AlphaFoldDB" id="A0A1C7MB83"/>
<comment type="caution">
    <text evidence="2">The sequence shown here is derived from an EMBL/GenBank/DDBJ whole genome shotgun (WGS) entry which is preliminary data.</text>
</comment>
<reference evidence="2 3" key="1">
    <citation type="submission" date="2016-03" db="EMBL/GenBank/DDBJ databases">
        <title>Whole genome sequencing of Grifola frondosa 9006-11.</title>
        <authorList>
            <person name="Min B."/>
            <person name="Park H."/>
            <person name="Kim J.-G."/>
            <person name="Cho H."/>
            <person name="Oh Y.-L."/>
            <person name="Kong W.-S."/>
            <person name="Choi I.-G."/>
        </authorList>
    </citation>
    <scope>NUCLEOTIDE SEQUENCE [LARGE SCALE GENOMIC DNA]</scope>
    <source>
        <strain evidence="2 3">9006-11</strain>
    </source>
</reference>
<evidence type="ECO:0000313" key="2">
    <source>
        <dbReference type="EMBL" id="OBZ72224.1"/>
    </source>
</evidence>
<evidence type="ECO:0000313" key="3">
    <source>
        <dbReference type="Proteomes" id="UP000092993"/>
    </source>
</evidence>
<feature type="compositionally biased region" description="Polar residues" evidence="1">
    <location>
        <begin position="53"/>
        <end position="69"/>
    </location>
</feature>
<feature type="region of interest" description="Disordered" evidence="1">
    <location>
        <begin position="222"/>
        <end position="260"/>
    </location>
</feature>
<evidence type="ECO:0000256" key="1">
    <source>
        <dbReference type="SAM" id="MobiDB-lite"/>
    </source>
</evidence>
<name>A0A1C7MB83_GRIFR</name>
<proteinExistence type="predicted"/>
<dbReference type="EMBL" id="LUGG01000009">
    <property type="protein sequence ID" value="OBZ72224.1"/>
    <property type="molecule type" value="Genomic_DNA"/>
</dbReference>
<feature type="compositionally biased region" description="Polar residues" evidence="1">
    <location>
        <begin position="222"/>
        <end position="237"/>
    </location>
</feature>
<feature type="region of interest" description="Disordered" evidence="1">
    <location>
        <begin position="27"/>
        <end position="123"/>
    </location>
</feature>